<feature type="non-terminal residue" evidence="1">
    <location>
        <position position="1"/>
    </location>
</feature>
<organism evidence="1 2">
    <name type="scientific">Porites evermanni</name>
    <dbReference type="NCBI Taxonomy" id="104178"/>
    <lineage>
        <taxon>Eukaryota</taxon>
        <taxon>Metazoa</taxon>
        <taxon>Cnidaria</taxon>
        <taxon>Anthozoa</taxon>
        <taxon>Hexacorallia</taxon>
        <taxon>Scleractinia</taxon>
        <taxon>Fungiina</taxon>
        <taxon>Poritidae</taxon>
        <taxon>Porites</taxon>
    </lineage>
</organism>
<evidence type="ECO:0000313" key="2">
    <source>
        <dbReference type="Proteomes" id="UP001159427"/>
    </source>
</evidence>
<protein>
    <submittedName>
        <fullName evidence="1">Uncharacterized protein</fullName>
    </submittedName>
</protein>
<keyword evidence="2" id="KW-1185">Reference proteome</keyword>
<dbReference type="EMBL" id="CALNXI010000124">
    <property type="protein sequence ID" value="CAH3019703.1"/>
    <property type="molecule type" value="Genomic_DNA"/>
</dbReference>
<sequence length="68" mass="7884">CLSSSHFWFHFHQKTEKLNTVKVCMNRVTGFIHVVITISEGKGLVIDAYSIWFNSGRLTKTSEYKSKF</sequence>
<accession>A0ABN8LRL1</accession>
<evidence type="ECO:0000313" key="1">
    <source>
        <dbReference type="EMBL" id="CAH3019703.1"/>
    </source>
</evidence>
<dbReference type="Proteomes" id="UP001159427">
    <property type="component" value="Unassembled WGS sequence"/>
</dbReference>
<gene>
    <name evidence="1" type="ORF">PEVE_00003918</name>
</gene>
<reference evidence="1 2" key="1">
    <citation type="submission" date="2022-05" db="EMBL/GenBank/DDBJ databases">
        <authorList>
            <consortium name="Genoscope - CEA"/>
            <person name="William W."/>
        </authorList>
    </citation>
    <scope>NUCLEOTIDE SEQUENCE [LARGE SCALE GENOMIC DNA]</scope>
</reference>
<proteinExistence type="predicted"/>
<comment type="caution">
    <text evidence="1">The sequence shown here is derived from an EMBL/GenBank/DDBJ whole genome shotgun (WGS) entry which is preliminary data.</text>
</comment>
<name>A0ABN8LRL1_9CNID</name>